<gene>
    <name evidence="2" type="ORF">ACFQ1E_07145</name>
</gene>
<proteinExistence type="predicted"/>
<protein>
    <submittedName>
        <fullName evidence="2">Uncharacterized protein</fullName>
    </submittedName>
</protein>
<dbReference type="EMBL" id="JBHTJG010000002">
    <property type="protein sequence ID" value="MFD0946105.1"/>
    <property type="molecule type" value="Genomic_DNA"/>
</dbReference>
<evidence type="ECO:0000256" key="1">
    <source>
        <dbReference type="SAM" id="SignalP"/>
    </source>
</evidence>
<name>A0ABW3H5Z9_9SPHN</name>
<keyword evidence="1" id="KW-0732">Signal</keyword>
<accession>A0ABW3H5Z9</accession>
<feature type="chain" id="PRO_5046047012" evidence="1">
    <location>
        <begin position="22"/>
        <end position="150"/>
    </location>
</feature>
<dbReference type="RefSeq" id="WP_264943107.1">
    <property type="nucleotide sequence ID" value="NZ_JAPDRA010000002.1"/>
</dbReference>
<evidence type="ECO:0000313" key="3">
    <source>
        <dbReference type="Proteomes" id="UP001596977"/>
    </source>
</evidence>
<reference evidence="3" key="1">
    <citation type="journal article" date="2019" name="Int. J. Syst. Evol. Microbiol.">
        <title>The Global Catalogue of Microorganisms (GCM) 10K type strain sequencing project: providing services to taxonomists for standard genome sequencing and annotation.</title>
        <authorList>
            <consortium name="The Broad Institute Genomics Platform"/>
            <consortium name="The Broad Institute Genome Sequencing Center for Infectious Disease"/>
            <person name="Wu L."/>
            <person name="Ma J."/>
        </authorList>
    </citation>
    <scope>NUCLEOTIDE SEQUENCE [LARGE SCALE GENOMIC DNA]</scope>
    <source>
        <strain evidence="3">CCUG 62982</strain>
    </source>
</reference>
<organism evidence="2 3">
    <name type="scientific">Sphingomonas canadensis</name>
    <dbReference type="NCBI Taxonomy" id="1219257"/>
    <lineage>
        <taxon>Bacteria</taxon>
        <taxon>Pseudomonadati</taxon>
        <taxon>Pseudomonadota</taxon>
        <taxon>Alphaproteobacteria</taxon>
        <taxon>Sphingomonadales</taxon>
        <taxon>Sphingomonadaceae</taxon>
        <taxon>Sphingomonas</taxon>
    </lineage>
</organism>
<comment type="caution">
    <text evidence="2">The sequence shown here is derived from an EMBL/GenBank/DDBJ whole genome shotgun (WGS) entry which is preliminary data.</text>
</comment>
<dbReference type="Proteomes" id="UP001596977">
    <property type="component" value="Unassembled WGS sequence"/>
</dbReference>
<feature type="signal peptide" evidence="1">
    <location>
        <begin position="1"/>
        <end position="21"/>
    </location>
</feature>
<evidence type="ECO:0000313" key="2">
    <source>
        <dbReference type="EMBL" id="MFD0946105.1"/>
    </source>
</evidence>
<keyword evidence="3" id="KW-1185">Reference proteome</keyword>
<sequence length="150" mass="16136">MKPIAALAAAAALFAVPAAQAAPLCKTLKAVLPVAKKDKWMAALKTGEPVNGEWMAKEQIDGFKCVITTGSTPGMTRGFFNCTWAGNRTGQPVTVTVAEIARCLGKEGTVEKKTYTTTTLWDVRAKPRILIALNEFSDRLTKFSFSVIAE</sequence>